<dbReference type="GO" id="GO:0005737">
    <property type="term" value="C:cytoplasm"/>
    <property type="evidence" value="ECO:0007669"/>
    <property type="project" value="TreeGrafter"/>
</dbReference>
<keyword evidence="2" id="KW-0662">Pyridine nucleotide biosynthesis</keyword>
<dbReference type="AlphaFoldDB" id="A0A8H7UCD3"/>
<proteinExistence type="predicted"/>
<dbReference type="InterPro" id="IPR005248">
    <property type="entry name" value="NadD/NMNAT"/>
</dbReference>
<evidence type="ECO:0000256" key="5">
    <source>
        <dbReference type="ARBA" id="ARBA00022741"/>
    </source>
</evidence>
<evidence type="ECO:0000256" key="4">
    <source>
        <dbReference type="ARBA" id="ARBA00022695"/>
    </source>
</evidence>
<dbReference type="UniPathway" id="UPA00253">
    <property type="reaction ID" value="UER00600"/>
</dbReference>
<dbReference type="CDD" id="cd02165">
    <property type="entry name" value="NMNAT"/>
    <property type="match status" value="1"/>
</dbReference>
<keyword evidence="11" id="KW-1185">Reference proteome</keyword>
<dbReference type="InterPro" id="IPR004821">
    <property type="entry name" value="Cyt_trans-like"/>
</dbReference>
<comment type="pathway">
    <text evidence="1">Cofactor biosynthesis; NAD(+) biosynthesis.</text>
</comment>
<feature type="domain" description="Cytidyltransferase-like" evidence="9">
    <location>
        <begin position="45"/>
        <end position="228"/>
    </location>
</feature>
<dbReference type="EMBL" id="JAEPRA010000009">
    <property type="protein sequence ID" value="KAG2180426.1"/>
    <property type="molecule type" value="Genomic_DNA"/>
</dbReference>
<name>A0A8H7UCD3_9FUNG</name>
<evidence type="ECO:0000256" key="2">
    <source>
        <dbReference type="ARBA" id="ARBA00022642"/>
    </source>
</evidence>
<evidence type="ECO:0000256" key="1">
    <source>
        <dbReference type="ARBA" id="ARBA00004790"/>
    </source>
</evidence>
<evidence type="ECO:0000256" key="8">
    <source>
        <dbReference type="ARBA" id="ARBA00049001"/>
    </source>
</evidence>
<keyword evidence="3" id="KW-0808">Transferase</keyword>
<dbReference type="OrthoDB" id="5591297at2759"/>
<dbReference type="Gene3D" id="3.40.50.620">
    <property type="entry name" value="HUPs"/>
    <property type="match status" value="1"/>
</dbReference>
<dbReference type="PANTHER" id="PTHR31285">
    <property type="entry name" value="NICOTINAMIDE MONONUCLEOTIDE ADENYLYLTRANSFERASE"/>
    <property type="match status" value="1"/>
</dbReference>
<keyword evidence="5" id="KW-0547">Nucleotide-binding</keyword>
<dbReference type="Proteomes" id="UP000612746">
    <property type="component" value="Unassembled WGS sequence"/>
</dbReference>
<evidence type="ECO:0000256" key="7">
    <source>
        <dbReference type="ARBA" id="ARBA00023027"/>
    </source>
</evidence>
<evidence type="ECO:0000259" key="9">
    <source>
        <dbReference type="Pfam" id="PF01467"/>
    </source>
</evidence>
<comment type="caution">
    <text evidence="10">The sequence shown here is derived from an EMBL/GenBank/DDBJ whole genome shotgun (WGS) entry which is preliminary data.</text>
</comment>
<sequence length="263" mass="29503">MTALAPAQLSSASAMSLTFKIVYAANAWPAKSISKKSPLNIAILDSSFNPPTLAHKELLLRTAAECPADAYLLLFSIKNADKQLIGATAEQRLEMMKLLAETINEQYPTCNVAVAVTEHARFFEKANEIHAWYESQYPGQEAQLAFIMGYDTVIRLVDQKYYDQPVEEALEPFFSNNQVICADRGGHSSEDVEGFWTTNTIARKFQSSIKRIHLDDATADISSSKVREQIVRDQDIKPLVDDRIYQYVGNHQLYLAEHSTLLP</sequence>
<organism evidence="10 11">
    <name type="scientific">Umbelopsis vinacea</name>
    <dbReference type="NCBI Taxonomy" id="44442"/>
    <lineage>
        <taxon>Eukaryota</taxon>
        <taxon>Fungi</taxon>
        <taxon>Fungi incertae sedis</taxon>
        <taxon>Mucoromycota</taxon>
        <taxon>Mucoromycotina</taxon>
        <taxon>Umbelopsidomycetes</taxon>
        <taxon>Umbelopsidales</taxon>
        <taxon>Umbelopsidaceae</taxon>
        <taxon>Umbelopsis</taxon>
    </lineage>
</organism>
<dbReference type="InterPro" id="IPR014729">
    <property type="entry name" value="Rossmann-like_a/b/a_fold"/>
</dbReference>
<protein>
    <recommendedName>
        <fullName evidence="9">Cytidyltransferase-like domain-containing protein</fullName>
    </recommendedName>
</protein>
<evidence type="ECO:0000313" key="10">
    <source>
        <dbReference type="EMBL" id="KAG2180426.1"/>
    </source>
</evidence>
<dbReference type="GO" id="GO:0009435">
    <property type="term" value="P:NAD+ biosynthetic process"/>
    <property type="evidence" value="ECO:0007669"/>
    <property type="project" value="UniProtKB-UniPathway"/>
</dbReference>
<accession>A0A8H7UCD3</accession>
<evidence type="ECO:0000256" key="3">
    <source>
        <dbReference type="ARBA" id="ARBA00022679"/>
    </source>
</evidence>
<dbReference type="GO" id="GO:0005634">
    <property type="term" value="C:nucleus"/>
    <property type="evidence" value="ECO:0007669"/>
    <property type="project" value="TreeGrafter"/>
</dbReference>
<reference evidence="10" key="1">
    <citation type="submission" date="2020-12" db="EMBL/GenBank/DDBJ databases">
        <title>Metabolic potential, ecology and presence of endohyphal bacteria is reflected in genomic diversity of Mucoromycotina.</title>
        <authorList>
            <person name="Muszewska A."/>
            <person name="Okrasinska A."/>
            <person name="Steczkiewicz K."/>
            <person name="Drgas O."/>
            <person name="Orlowska M."/>
            <person name="Perlinska-Lenart U."/>
            <person name="Aleksandrzak-Piekarczyk T."/>
            <person name="Szatraj K."/>
            <person name="Zielenkiewicz U."/>
            <person name="Pilsyk S."/>
            <person name="Malc E."/>
            <person name="Mieczkowski P."/>
            <person name="Kruszewska J.S."/>
            <person name="Biernat P."/>
            <person name="Pawlowska J."/>
        </authorList>
    </citation>
    <scope>NUCLEOTIDE SEQUENCE</scope>
    <source>
        <strain evidence="10">WA0000051536</strain>
    </source>
</reference>
<dbReference type="PANTHER" id="PTHR31285:SF0">
    <property type="entry name" value="NICOTINAMIDE MONONUCLEOTIDE ADENYLYLTRANSFERASE"/>
    <property type="match status" value="1"/>
</dbReference>
<keyword evidence="4" id="KW-0548">Nucleotidyltransferase</keyword>
<keyword evidence="6" id="KW-0067">ATP-binding</keyword>
<dbReference type="GO" id="GO:0016887">
    <property type="term" value="F:ATP hydrolysis activity"/>
    <property type="evidence" value="ECO:0007669"/>
    <property type="project" value="TreeGrafter"/>
</dbReference>
<evidence type="ECO:0000313" key="11">
    <source>
        <dbReference type="Proteomes" id="UP000612746"/>
    </source>
</evidence>
<dbReference type="Pfam" id="PF01467">
    <property type="entry name" value="CTP_transf_like"/>
    <property type="match status" value="1"/>
</dbReference>
<comment type="catalytic activity">
    <reaction evidence="8">
        <text>beta-nicotinamide D-ribonucleotide + ATP + H(+) = diphosphate + NAD(+)</text>
        <dbReference type="Rhea" id="RHEA:21360"/>
        <dbReference type="ChEBI" id="CHEBI:14649"/>
        <dbReference type="ChEBI" id="CHEBI:15378"/>
        <dbReference type="ChEBI" id="CHEBI:30616"/>
        <dbReference type="ChEBI" id="CHEBI:33019"/>
        <dbReference type="ChEBI" id="CHEBI:57540"/>
        <dbReference type="EC" id="2.7.7.1"/>
    </reaction>
</comment>
<dbReference type="GO" id="GO:0000309">
    <property type="term" value="F:nicotinamide-nucleotide adenylyltransferase activity"/>
    <property type="evidence" value="ECO:0007669"/>
    <property type="project" value="UniProtKB-EC"/>
</dbReference>
<dbReference type="GO" id="GO:0005524">
    <property type="term" value="F:ATP binding"/>
    <property type="evidence" value="ECO:0007669"/>
    <property type="project" value="UniProtKB-KW"/>
</dbReference>
<gene>
    <name evidence="10" type="ORF">INT44_003430</name>
</gene>
<evidence type="ECO:0000256" key="6">
    <source>
        <dbReference type="ARBA" id="ARBA00022840"/>
    </source>
</evidence>
<dbReference type="SUPFAM" id="SSF52374">
    <property type="entry name" value="Nucleotidylyl transferase"/>
    <property type="match status" value="1"/>
</dbReference>
<keyword evidence="7" id="KW-0520">NAD</keyword>